<organism evidence="4 5">
    <name type="scientific">Temnothorax curvispinosus</name>
    <dbReference type="NCBI Taxonomy" id="300111"/>
    <lineage>
        <taxon>Eukaryota</taxon>
        <taxon>Metazoa</taxon>
        <taxon>Ecdysozoa</taxon>
        <taxon>Arthropoda</taxon>
        <taxon>Hexapoda</taxon>
        <taxon>Insecta</taxon>
        <taxon>Pterygota</taxon>
        <taxon>Neoptera</taxon>
        <taxon>Endopterygota</taxon>
        <taxon>Hymenoptera</taxon>
        <taxon>Apocrita</taxon>
        <taxon>Aculeata</taxon>
        <taxon>Formicoidea</taxon>
        <taxon>Formicidae</taxon>
        <taxon>Myrmicinae</taxon>
        <taxon>Temnothorax</taxon>
    </lineage>
</organism>
<dbReference type="PANTHER" id="PTHR46009:SF1">
    <property type="entry name" value="VACUOLAR PROTEIN SORTING-ASSOCIATED PROTEIN VTA1 HOMOLOG"/>
    <property type="match status" value="1"/>
</dbReference>
<reference evidence="5" key="1">
    <citation type="submission" date="2025-08" db="UniProtKB">
        <authorList>
            <consortium name="RefSeq"/>
        </authorList>
    </citation>
    <scope>IDENTIFICATION</scope>
    <source>
        <tissue evidence="5">Whole body</tissue>
    </source>
</reference>
<dbReference type="InterPro" id="IPR044538">
    <property type="entry name" value="Vta1-like"/>
</dbReference>
<evidence type="ECO:0000259" key="3">
    <source>
        <dbReference type="Pfam" id="PF04652"/>
    </source>
</evidence>
<proteinExistence type="predicted"/>
<dbReference type="AlphaFoldDB" id="A0A6J1PJE1"/>
<dbReference type="PANTHER" id="PTHR46009">
    <property type="entry name" value="VACUOLAR PROTEIN SORTING-ASSOCIATED PROTEIN VTA1 HOMOLOG"/>
    <property type="match status" value="1"/>
</dbReference>
<dbReference type="GO" id="GO:0032511">
    <property type="term" value="P:late endosome to vacuole transport via multivesicular body sorting pathway"/>
    <property type="evidence" value="ECO:0007669"/>
    <property type="project" value="InterPro"/>
</dbReference>
<dbReference type="InterPro" id="IPR023175">
    <property type="entry name" value="Vta1/CALS_N_sf"/>
</dbReference>
<dbReference type="OrthoDB" id="391137at2759"/>
<evidence type="ECO:0000256" key="2">
    <source>
        <dbReference type="ARBA" id="ARBA00023136"/>
    </source>
</evidence>
<name>A0A6J1PJE1_9HYME</name>
<dbReference type="RefSeq" id="XP_024869350.1">
    <property type="nucleotide sequence ID" value="XM_025013582.1"/>
</dbReference>
<protein>
    <submittedName>
        <fullName evidence="5">Uncharacterized protein LOC112453040</fullName>
    </submittedName>
</protein>
<dbReference type="GO" id="GO:0005771">
    <property type="term" value="C:multivesicular body"/>
    <property type="evidence" value="ECO:0007669"/>
    <property type="project" value="TreeGrafter"/>
</dbReference>
<keyword evidence="4" id="KW-1185">Reference proteome</keyword>
<feature type="domain" description="Vta1/callose synthase N-terminal" evidence="3">
    <location>
        <begin position="269"/>
        <end position="407"/>
    </location>
</feature>
<dbReference type="Gene3D" id="1.25.40.270">
    <property type="entry name" value="Vacuolar protein sorting-associated protein vta1"/>
    <property type="match status" value="1"/>
</dbReference>
<evidence type="ECO:0000256" key="1">
    <source>
        <dbReference type="ARBA" id="ARBA00004308"/>
    </source>
</evidence>
<gene>
    <name evidence="5" type="primary">LOC112453040</name>
</gene>
<dbReference type="Proteomes" id="UP000504618">
    <property type="component" value="Unplaced"/>
</dbReference>
<dbReference type="GeneID" id="112453040"/>
<keyword evidence="2" id="KW-0472">Membrane</keyword>
<accession>A0A6J1PJE1</accession>
<dbReference type="InterPro" id="IPR039431">
    <property type="entry name" value="Vta1/CALS_N"/>
</dbReference>
<dbReference type="Pfam" id="PF04652">
    <property type="entry name" value="Vta1"/>
    <property type="match status" value="1"/>
</dbReference>
<evidence type="ECO:0000313" key="4">
    <source>
        <dbReference type="Proteomes" id="UP000504618"/>
    </source>
</evidence>
<comment type="subcellular location">
    <subcellularLocation>
        <location evidence="1">Endomembrane system</location>
    </subcellularLocation>
</comment>
<sequence>MALAEPDLPQVLNPLKSIQKLFEYFLSLVGPLIKKREMYTALSLTQRLAMTLRFLAAGDSQYTLSFFYRCGQSIRSGSERQCSGHITLSNGQPLRSLLRGRLMCAWINNVRLYGRRAGNSSYHRRAVPIALIDANRVSRLQLLAEDSNHLAISLLSTLTLDSFETPMGELHILHESSSAGLLILQMMIHEDNSPPAKVAEASARAMSLTSYTDQRAFTRSTSTALLATTGWTLVTSKLRPRMVWNSLGQNSQPYGSVPSVISDMALLLKYLTVASKHDQRNNVVSYWCRLYALQTGLKLSIKTSAETNFLLKLMDWLEATKKELHDNEAITNDVAAQAHLKNWALKLFLYADKNDRAANFFKNVLQSFYTAQILYDVLPLFGELSVEVAQNWKYAQWKAVYLNNCFTNRETPVPGPMKEADDENLSNSNEHFFFESSVNPGSPKDNTLLDIPPAPVNSPTTRTQLFESEDDKYKTENKSCGAKLTVEQISKVQKMIK</sequence>
<evidence type="ECO:0000313" key="5">
    <source>
        <dbReference type="RefSeq" id="XP_024869350.1"/>
    </source>
</evidence>